<organism evidence="2 3">
    <name type="scientific">Paenibacillus oceani</name>
    <dbReference type="NCBI Taxonomy" id="2772510"/>
    <lineage>
        <taxon>Bacteria</taxon>
        <taxon>Bacillati</taxon>
        <taxon>Bacillota</taxon>
        <taxon>Bacilli</taxon>
        <taxon>Bacillales</taxon>
        <taxon>Paenibacillaceae</taxon>
        <taxon>Paenibacillus</taxon>
    </lineage>
</organism>
<feature type="domain" description="VOC" evidence="1">
    <location>
        <begin position="7"/>
        <end position="121"/>
    </location>
</feature>
<evidence type="ECO:0000259" key="1">
    <source>
        <dbReference type="PROSITE" id="PS51819"/>
    </source>
</evidence>
<sequence>MSYRYAGIDHVQLAAPRGSEEEARSFFGSLLGMEEIPKPENLRKRGGVWFRCGVHELHIGVQDDFVPASKAHPAFEVHGIGELRSRLEEAGISANEDEPIAGKTRFHIRAPFGNRIEFVENNV</sequence>
<dbReference type="SUPFAM" id="SSF54593">
    <property type="entry name" value="Glyoxalase/Bleomycin resistance protein/Dihydroxybiphenyl dioxygenase"/>
    <property type="match status" value="1"/>
</dbReference>
<keyword evidence="3" id="KW-1185">Reference proteome</keyword>
<accession>A0A927CBC1</accession>
<dbReference type="Gene3D" id="3.10.180.10">
    <property type="entry name" value="2,3-Dihydroxybiphenyl 1,2-Dioxygenase, domain 1"/>
    <property type="match status" value="1"/>
</dbReference>
<dbReference type="RefSeq" id="WP_190929085.1">
    <property type="nucleotide sequence ID" value="NZ_JACXJA010000020.1"/>
</dbReference>
<dbReference type="PANTHER" id="PTHR39175">
    <property type="entry name" value="FAMILY PROTEIN, PUTATIVE (AFU_ORTHOLOGUE AFUA_3G15060)-RELATED"/>
    <property type="match status" value="1"/>
</dbReference>
<evidence type="ECO:0000313" key="3">
    <source>
        <dbReference type="Proteomes" id="UP000639396"/>
    </source>
</evidence>
<dbReference type="InterPro" id="IPR029068">
    <property type="entry name" value="Glyas_Bleomycin-R_OHBP_Dase"/>
</dbReference>
<comment type="caution">
    <text evidence="2">The sequence shown here is derived from an EMBL/GenBank/DDBJ whole genome shotgun (WGS) entry which is preliminary data.</text>
</comment>
<dbReference type="InterPro" id="IPR004360">
    <property type="entry name" value="Glyas_Fos-R_dOase_dom"/>
</dbReference>
<dbReference type="PANTHER" id="PTHR39175:SF1">
    <property type="entry name" value="FAMILY PROTEIN, PUTATIVE (AFU_ORTHOLOGUE AFUA_3G15060)-RELATED"/>
    <property type="match status" value="1"/>
</dbReference>
<dbReference type="AlphaFoldDB" id="A0A927CBC1"/>
<proteinExistence type="predicted"/>
<gene>
    <name evidence="2" type="ORF">IDH45_15775</name>
</gene>
<name>A0A927CBC1_9BACL</name>
<evidence type="ECO:0000313" key="2">
    <source>
        <dbReference type="EMBL" id="MBD2863452.1"/>
    </source>
</evidence>
<dbReference type="Pfam" id="PF00903">
    <property type="entry name" value="Glyoxalase"/>
    <property type="match status" value="1"/>
</dbReference>
<dbReference type="Proteomes" id="UP000639396">
    <property type="component" value="Unassembled WGS sequence"/>
</dbReference>
<dbReference type="PROSITE" id="PS51819">
    <property type="entry name" value="VOC"/>
    <property type="match status" value="1"/>
</dbReference>
<protein>
    <submittedName>
        <fullName evidence="2">Glyoxalase</fullName>
    </submittedName>
</protein>
<dbReference type="EMBL" id="JACXJA010000020">
    <property type="protein sequence ID" value="MBD2863452.1"/>
    <property type="molecule type" value="Genomic_DNA"/>
</dbReference>
<reference evidence="2" key="1">
    <citation type="submission" date="2020-09" db="EMBL/GenBank/DDBJ databases">
        <title>A novel bacterium of genus Paenibacillus, isolated from South China Sea.</title>
        <authorList>
            <person name="Huang H."/>
            <person name="Mo K."/>
            <person name="Hu Y."/>
        </authorList>
    </citation>
    <scope>NUCLEOTIDE SEQUENCE</scope>
    <source>
        <strain evidence="2">IB182363</strain>
    </source>
</reference>
<dbReference type="InterPro" id="IPR037523">
    <property type="entry name" value="VOC_core"/>
</dbReference>